<dbReference type="InterPro" id="IPR016181">
    <property type="entry name" value="Acyl_CoA_acyltransferase"/>
</dbReference>
<comment type="caution">
    <text evidence="2">The sequence shown here is derived from an EMBL/GenBank/DDBJ whole genome shotgun (WGS) entry which is preliminary data.</text>
</comment>
<dbReference type="Gene3D" id="3.40.630.30">
    <property type="match status" value="1"/>
</dbReference>
<reference evidence="2 3" key="1">
    <citation type="submission" date="2019-01" db="EMBL/GenBank/DDBJ databases">
        <title>Draft genome sequence of Dictyobacter sp. Uno17.</title>
        <authorList>
            <person name="Wang C.M."/>
            <person name="Zheng Y."/>
            <person name="Sakai Y."/>
            <person name="Abe K."/>
            <person name="Yokota A."/>
            <person name="Yabe S."/>
        </authorList>
    </citation>
    <scope>NUCLEOTIDE SEQUENCE [LARGE SCALE GENOMIC DNA]</scope>
    <source>
        <strain evidence="2 3">Uno17</strain>
    </source>
</reference>
<keyword evidence="3" id="KW-1185">Reference proteome</keyword>
<dbReference type="GO" id="GO:0016747">
    <property type="term" value="F:acyltransferase activity, transferring groups other than amino-acyl groups"/>
    <property type="evidence" value="ECO:0007669"/>
    <property type="project" value="InterPro"/>
</dbReference>
<evidence type="ECO:0000313" key="2">
    <source>
        <dbReference type="EMBL" id="GCF08764.1"/>
    </source>
</evidence>
<evidence type="ECO:0000313" key="3">
    <source>
        <dbReference type="Proteomes" id="UP000322530"/>
    </source>
</evidence>
<dbReference type="Pfam" id="PF00583">
    <property type="entry name" value="Acetyltransf_1"/>
    <property type="match status" value="1"/>
</dbReference>
<dbReference type="EMBL" id="BIXY01000030">
    <property type="protein sequence ID" value="GCF08764.1"/>
    <property type="molecule type" value="Genomic_DNA"/>
</dbReference>
<evidence type="ECO:0000259" key="1">
    <source>
        <dbReference type="PROSITE" id="PS51186"/>
    </source>
</evidence>
<organism evidence="2 3">
    <name type="scientific">Dictyobacter arantiisoli</name>
    <dbReference type="NCBI Taxonomy" id="2014874"/>
    <lineage>
        <taxon>Bacteria</taxon>
        <taxon>Bacillati</taxon>
        <taxon>Chloroflexota</taxon>
        <taxon>Ktedonobacteria</taxon>
        <taxon>Ktedonobacterales</taxon>
        <taxon>Dictyobacteraceae</taxon>
        <taxon>Dictyobacter</taxon>
    </lineage>
</organism>
<feature type="domain" description="N-acetyltransferase" evidence="1">
    <location>
        <begin position="38"/>
        <end position="190"/>
    </location>
</feature>
<accession>A0A5A5TCV8</accession>
<gene>
    <name evidence="2" type="ORF">KDI_23280</name>
</gene>
<dbReference type="Proteomes" id="UP000322530">
    <property type="component" value="Unassembled WGS sequence"/>
</dbReference>
<dbReference type="InterPro" id="IPR000182">
    <property type="entry name" value="GNAT_dom"/>
</dbReference>
<name>A0A5A5TCV8_9CHLR</name>
<sequence length="208" mass="23731">MELNNRNGTLEMSYERRPYPTGAKESYLWTWWKHDPLPTLPVLEGWHIETAREVPFAAKISNIPIKSVEARYSAGHYPILAYLNDTLVAYGWLGINQASFGSPAITFNLPAKSIYLYHFVTLLPWRGRGYYPRLLQAILERESRAYEHFWIMHQTTNRASQHGIEKAGFQPVARTIHISSNQLALIPTGDPERAQQASILLGLPLKTS</sequence>
<dbReference type="PROSITE" id="PS51186">
    <property type="entry name" value="GNAT"/>
    <property type="match status" value="1"/>
</dbReference>
<dbReference type="SUPFAM" id="SSF55729">
    <property type="entry name" value="Acyl-CoA N-acyltransferases (Nat)"/>
    <property type="match status" value="1"/>
</dbReference>
<dbReference type="AlphaFoldDB" id="A0A5A5TCV8"/>
<protein>
    <recommendedName>
        <fullName evidence="1">N-acetyltransferase domain-containing protein</fullName>
    </recommendedName>
</protein>
<proteinExistence type="predicted"/>